<comment type="similarity">
    <text evidence="1">Belongs to the carbohydrate kinase PfkB family.</text>
</comment>
<proteinExistence type="inferred from homology"/>
<evidence type="ECO:0000313" key="5">
    <source>
        <dbReference type="EMBL" id="KON28987.1"/>
    </source>
</evidence>
<dbReference type="EMBL" id="LFWZ01000077">
    <property type="protein sequence ID" value="KON28987.1"/>
    <property type="molecule type" value="Genomic_DNA"/>
</dbReference>
<dbReference type="Gene3D" id="3.40.1190.20">
    <property type="match status" value="1"/>
</dbReference>
<dbReference type="PROSITE" id="PS00584">
    <property type="entry name" value="PFKB_KINASES_2"/>
    <property type="match status" value="1"/>
</dbReference>
<reference evidence="5 6" key="1">
    <citation type="submission" date="2015-06" db="EMBL/GenBank/DDBJ databases">
        <title>New insights into the roles of widespread benthic archaea in carbon and nitrogen cycling.</title>
        <authorList>
            <person name="Lazar C.S."/>
            <person name="Baker B.J."/>
            <person name="Seitz K.W."/>
            <person name="Hyde A.S."/>
            <person name="Dick G.J."/>
            <person name="Hinrichs K.-U."/>
            <person name="Teske A.P."/>
        </authorList>
    </citation>
    <scope>NUCLEOTIDE SEQUENCE [LARGE SCALE GENOMIC DNA]</scope>
    <source>
        <strain evidence="5">DG-45</strain>
    </source>
</reference>
<evidence type="ECO:0000256" key="2">
    <source>
        <dbReference type="ARBA" id="ARBA00022679"/>
    </source>
</evidence>
<dbReference type="InterPro" id="IPR029056">
    <property type="entry name" value="Ribokinase-like"/>
</dbReference>
<dbReference type="SUPFAM" id="SSF53613">
    <property type="entry name" value="Ribokinase-like"/>
    <property type="match status" value="1"/>
</dbReference>
<dbReference type="GO" id="GO:0016301">
    <property type="term" value="F:kinase activity"/>
    <property type="evidence" value="ECO:0007669"/>
    <property type="project" value="UniProtKB-KW"/>
</dbReference>
<dbReference type="InterPro" id="IPR002173">
    <property type="entry name" value="Carboh/pur_kinase_PfkB_CS"/>
</dbReference>
<organism evidence="5 6">
    <name type="scientific">miscellaneous Crenarchaeota group-15 archaeon DG-45</name>
    <dbReference type="NCBI Taxonomy" id="1685127"/>
    <lineage>
        <taxon>Archaea</taxon>
        <taxon>Candidatus Bathyarchaeota</taxon>
        <taxon>MCG-15</taxon>
    </lineage>
</organism>
<feature type="domain" description="Carbohydrate kinase PfkB" evidence="4">
    <location>
        <begin position="162"/>
        <end position="273"/>
    </location>
</feature>
<comment type="caution">
    <text evidence="5">The sequence shown here is derived from an EMBL/GenBank/DDBJ whole genome shotgun (WGS) entry which is preliminary data.</text>
</comment>
<keyword evidence="2" id="KW-0808">Transferase</keyword>
<feature type="domain" description="Carbohydrate kinase PfkB" evidence="4">
    <location>
        <begin position="1"/>
        <end position="81"/>
    </location>
</feature>
<dbReference type="PANTHER" id="PTHR43085:SF57">
    <property type="entry name" value="CARBOHYDRATE KINASE PFKB DOMAIN-CONTAINING PROTEIN"/>
    <property type="match status" value="1"/>
</dbReference>
<protein>
    <recommendedName>
        <fullName evidence="4">Carbohydrate kinase PfkB domain-containing protein</fullName>
    </recommendedName>
</protein>
<evidence type="ECO:0000313" key="6">
    <source>
        <dbReference type="Proteomes" id="UP000037210"/>
    </source>
</evidence>
<dbReference type="PANTHER" id="PTHR43085">
    <property type="entry name" value="HEXOKINASE FAMILY MEMBER"/>
    <property type="match status" value="1"/>
</dbReference>
<gene>
    <name evidence="5" type="ORF">AC482_07445</name>
</gene>
<evidence type="ECO:0000256" key="1">
    <source>
        <dbReference type="ARBA" id="ARBA00010688"/>
    </source>
</evidence>
<accession>A0A0M0BK80</accession>
<dbReference type="InterPro" id="IPR050306">
    <property type="entry name" value="PfkB_Carbo_kinase"/>
</dbReference>
<sequence length="295" mass="30989">MADLAVVGHIAIDRVIDSGGCRRQLGGSPAYVSLVARRLGLDAGAVTKVGGDMPAPLLDQLRGLGIDLRGQVVEDAETTRFTLDYRWAERRLSVESVCEAIGPEDVRGLPSAVLISPILGEVPPETAHAISADLVALDPQGLVREVRRGGSIGPKPWFDVGLLRRVDIYKSSERELRLVAGEDDPWRGLGRVLGLGPEAAVATRGAEGALLMTGGDRYFVPAYAPAEVVDPTGAGDAFMGGFLSEYLRGGEGPWCAAVGSAAASCVVETAGVSMEASAGELRRRAEEIYDGAVRL</sequence>
<dbReference type="AlphaFoldDB" id="A0A0M0BK80"/>
<evidence type="ECO:0000259" key="4">
    <source>
        <dbReference type="Pfam" id="PF00294"/>
    </source>
</evidence>
<dbReference type="Pfam" id="PF00294">
    <property type="entry name" value="PfkB"/>
    <property type="match status" value="2"/>
</dbReference>
<name>A0A0M0BK80_9ARCH</name>
<evidence type="ECO:0000256" key="3">
    <source>
        <dbReference type="ARBA" id="ARBA00022777"/>
    </source>
</evidence>
<dbReference type="InterPro" id="IPR011611">
    <property type="entry name" value="PfkB_dom"/>
</dbReference>
<keyword evidence="3" id="KW-0418">Kinase</keyword>
<dbReference type="Proteomes" id="UP000037210">
    <property type="component" value="Unassembled WGS sequence"/>
</dbReference>